<evidence type="ECO:0000313" key="1">
    <source>
        <dbReference type="EMBL" id="GFO05011.1"/>
    </source>
</evidence>
<keyword evidence="2" id="KW-1185">Reference proteome</keyword>
<reference evidence="1 2" key="1">
    <citation type="journal article" date="2021" name="Elife">
        <title>Chloroplast acquisition without the gene transfer in kleptoplastic sea slugs, Plakobranchus ocellatus.</title>
        <authorList>
            <person name="Maeda T."/>
            <person name="Takahashi S."/>
            <person name="Yoshida T."/>
            <person name="Shimamura S."/>
            <person name="Takaki Y."/>
            <person name="Nagai Y."/>
            <person name="Toyoda A."/>
            <person name="Suzuki Y."/>
            <person name="Arimoto A."/>
            <person name="Ishii H."/>
            <person name="Satoh N."/>
            <person name="Nishiyama T."/>
            <person name="Hasebe M."/>
            <person name="Maruyama T."/>
            <person name="Minagawa J."/>
            <person name="Obokata J."/>
            <person name="Shigenobu S."/>
        </authorList>
    </citation>
    <scope>NUCLEOTIDE SEQUENCE [LARGE SCALE GENOMIC DNA]</scope>
</reference>
<dbReference type="AlphaFoldDB" id="A0AAV4AED6"/>
<dbReference type="Proteomes" id="UP000735302">
    <property type="component" value="Unassembled WGS sequence"/>
</dbReference>
<dbReference type="EMBL" id="BLXT01003746">
    <property type="protein sequence ID" value="GFO05011.1"/>
    <property type="molecule type" value="Genomic_DNA"/>
</dbReference>
<organism evidence="1 2">
    <name type="scientific">Plakobranchus ocellatus</name>
    <dbReference type="NCBI Taxonomy" id="259542"/>
    <lineage>
        <taxon>Eukaryota</taxon>
        <taxon>Metazoa</taxon>
        <taxon>Spiralia</taxon>
        <taxon>Lophotrochozoa</taxon>
        <taxon>Mollusca</taxon>
        <taxon>Gastropoda</taxon>
        <taxon>Heterobranchia</taxon>
        <taxon>Euthyneura</taxon>
        <taxon>Panpulmonata</taxon>
        <taxon>Sacoglossa</taxon>
        <taxon>Placobranchoidea</taxon>
        <taxon>Plakobranchidae</taxon>
        <taxon>Plakobranchus</taxon>
    </lineage>
</organism>
<gene>
    <name evidence="1" type="ORF">PoB_003151600</name>
</gene>
<sequence>MAEEKRLNGGAVTSVYYRTLVCPTKVDQFDLNLGKELYRLHLVPPSTDRIAWSLQTRRSEASGSKRTCYLEVDPRGSVGLRSKGADSAAKLRRLAWRFVFRHPDNLVKSKLVQNYENLYRYISFAVLSTRDHCASGTLFSPKFIHGRATLLATWRQERISGRKNNWGYRMRTVNKLAELARAAVFLSQAQGRLELIWF</sequence>
<accession>A0AAV4AED6</accession>
<name>A0AAV4AED6_9GAST</name>
<protein>
    <submittedName>
        <fullName evidence="1">Uncharacterized protein</fullName>
    </submittedName>
</protein>
<comment type="caution">
    <text evidence="1">The sequence shown here is derived from an EMBL/GenBank/DDBJ whole genome shotgun (WGS) entry which is preliminary data.</text>
</comment>
<evidence type="ECO:0000313" key="2">
    <source>
        <dbReference type="Proteomes" id="UP000735302"/>
    </source>
</evidence>
<proteinExistence type="predicted"/>